<evidence type="ECO:0000313" key="14">
    <source>
        <dbReference type="EMBL" id="MEN9060419.1"/>
    </source>
</evidence>
<evidence type="ECO:0000256" key="7">
    <source>
        <dbReference type="ARBA" id="ARBA00022723"/>
    </source>
</evidence>
<evidence type="ECO:0000256" key="9">
    <source>
        <dbReference type="ARBA" id="ARBA00023004"/>
    </source>
</evidence>
<evidence type="ECO:0000256" key="3">
    <source>
        <dbReference type="ARBA" id="ARBA00007244"/>
    </source>
</evidence>
<dbReference type="PANTHER" id="PTHR10978">
    <property type="entry name" value="SUCCINATE DEHYDROGENASE CYTOCHROME B560 SUBUNIT"/>
    <property type="match status" value="1"/>
</dbReference>
<dbReference type="InterPro" id="IPR000701">
    <property type="entry name" value="SuccDH_FuR_B_TM-su"/>
</dbReference>
<comment type="subunit">
    <text evidence="11">Part of an enzyme complex containing four subunits: a flavoprotein, an iron-sulfur protein, plus two membrane-anchoring proteins, SdhC and SdhD. The complex can form homotrimers.</text>
</comment>
<protein>
    <recommendedName>
        <fullName evidence="4">Succinate dehydrogenase cytochrome b556 subunit</fullName>
    </recommendedName>
</protein>
<keyword evidence="8 13" id="KW-1133">Transmembrane helix</keyword>
<evidence type="ECO:0000256" key="2">
    <source>
        <dbReference type="ARBA" id="ARBA00004370"/>
    </source>
</evidence>
<dbReference type="EMBL" id="JBDNCH010000002">
    <property type="protein sequence ID" value="MEN9060419.1"/>
    <property type="molecule type" value="Genomic_DNA"/>
</dbReference>
<comment type="function">
    <text evidence="1">Membrane-anchoring subunit of succinate dehydrogenase (SDH).</text>
</comment>
<feature type="transmembrane region" description="Helical" evidence="13">
    <location>
        <begin position="109"/>
        <end position="128"/>
    </location>
</feature>
<dbReference type="InterPro" id="IPR014314">
    <property type="entry name" value="Succ_DH_cytb556"/>
</dbReference>
<dbReference type="SUPFAM" id="SSF81343">
    <property type="entry name" value="Fumarate reductase respiratory complex transmembrane subunits"/>
    <property type="match status" value="1"/>
</dbReference>
<keyword evidence="15" id="KW-1185">Reference proteome</keyword>
<keyword evidence="10 13" id="KW-0472">Membrane</keyword>
<comment type="cofactor">
    <cofactor evidence="12">
        <name>heme</name>
        <dbReference type="ChEBI" id="CHEBI:30413"/>
    </cofactor>
    <text evidence="12">The heme is bound between the two transmembrane subunits.</text>
</comment>
<feature type="transmembrane region" description="Helical" evidence="13">
    <location>
        <begin position="30"/>
        <end position="54"/>
    </location>
</feature>
<name>A0AAW9S8X6_9RHOB</name>
<dbReference type="GO" id="GO:0009055">
    <property type="term" value="F:electron transfer activity"/>
    <property type="evidence" value="ECO:0007669"/>
    <property type="project" value="InterPro"/>
</dbReference>
<dbReference type="Proteomes" id="UP001428774">
    <property type="component" value="Unassembled WGS sequence"/>
</dbReference>
<gene>
    <name evidence="14" type="primary">sdhC</name>
    <name evidence="14" type="ORF">ABFB10_04620</name>
</gene>
<evidence type="ECO:0000256" key="10">
    <source>
        <dbReference type="ARBA" id="ARBA00023136"/>
    </source>
</evidence>
<dbReference type="CDD" id="cd03499">
    <property type="entry name" value="SQR_TypeC_SdhC"/>
    <property type="match status" value="1"/>
</dbReference>
<sequence length="129" mass="14278">MADVNRGNRPLSPFMIGQYYRPQMTSMSSIMVRITGLITLGVAVLLAIWLLAAASSDEAFALVDGLLLSLLGNLVLFIGSWAIWYHMLGRLRHVIWDFGYCLDVETSEYMGWGMFIGATLLALFTAIAI</sequence>
<dbReference type="GO" id="GO:0006099">
    <property type="term" value="P:tricarboxylic acid cycle"/>
    <property type="evidence" value="ECO:0007669"/>
    <property type="project" value="InterPro"/>
</dbReference>
<comment type="similarity">
    <text evidence="3">Belongs to the cytochrome b560 family.</text>
</comment>
<dbReference type="PIRSF" id="PIRSF000178">
    <property type="entry name" value="SDH_cyt_b560"/>
    <property type="match status" value="1"/>
</dbReference>
<evidence type="ECO:0000256" key="5">
    <source>
        <dbReference type="ARBA" id="ARBA00022617"/>
    </source>
</evidence>
<dbReference type="AlphaFoldDB" id="A0AAW9S8X6"/>
<evidence type="ECO:0000256" key="4">
    <source>
        <dbReference type="ARBA" id="ARBA00020076"/>
    </source>
</evidence>
<keyword evidence="6 13" id="KW-0812">Transmembrane</keyword>
<dbReference type="NCBIfam" id="TIGR02970">
    <property type="entry name" value="succ_dehyd_cytB"/>
    <property type="match status" value="1"/>
</dbReference>
<dbReference type="GO" id="GO:0016020">
    <property type="term" value="C:membrane"/>
    <property type="evidence" value="ECO:0007669"/>
    <property type="project" value="UniProtKB-SubCell"/>
</dbReference>
<proteinExistence type="inferred from homology"/>
<evidence type="ECO:0000256" key="13">
    <source>
        <dbReference type="SAM" id="Phobius"/>
    </source>
</evidence>
<dbReference type="InterPro" id="IPR034804">
    <property type="entry name" value="SQR/QFR_C/D"/>
</dbReference>
<dbReference type="Pfam" id="PF01127">
    <property type="entry name" value="Sdh_cyt"/>
    <property type="match status" value="1"/>
</dbReference>
<dbReference type="PANTHER" id="PTHR10978:SF5">
    <property type="entry name" value="SUCCINATE DEHYDROGENASE CYTOCHROME B560 SUBUNIT, MITOCHONDRIAL"/>
    <property type="match status" value="1"/>
</dbReference>
<evidence type="ECO:0000256" key="12">
    <source>
        <dbReference type="PIRSR" id="PIRSR000178-1"/>
    </source>
</evidence>
<comment type="subcellular location">
    <subcellularLocation>
        <location evidence="2">Membrane</location>
    </subcellularLocation>
</comment>
<dbReference type="GO" id="GO:0046872">
    <property type="term" value="F:metal ion binding"/>
    <property type="evidence" value="ECO:0007669"/>
    <property type="project" value="UniProtKB-KW"/>
</dbReference>
<feature type="transmembrane region" description="Helical" evidence="13">
    <location>
        <begin position="66"/>
        <end position="88"/>
    </location>
</feature>
<comment type="caution">
    <text evidence="14">The sequence shown here is derived from an EMBL/GenBank/DDBJ whole genome shotgun (WGS) entry which is preliminary data.</text>
</comment>
<keyword evidence="9 12" id="KW-0408">Iron</keyword>
<keyword evidence="5 12" id="KW-0349">Heme</keyword>
<evidence type="ECO:0000256" key="11">
    <source>
        <dbReference type="ARBA" id="ARBA00025912"/>
    </source>
</evidence>
<accession>A0AAW9S8X6</accession>
<organism evidence="14 15">
    <name type="scientific">Ponticoccus litoralis</name>
    <dbReference type="NCBI Taxonomy" id="422297"/>
    <lineage>
        <taxon>Bacteria</taxon>
        <taxon>Pseudomonadati</taxon>
        <taxon>Pseudomonadota</taxon>
        <taxon>Alphaproteobacteria</taxon>
        <taxon>Rhodobacterales</taxon>
        <taxon>Roseobacteraceae</taxon>
        <taxon>Ponticoccus</taxon>
    </lineage>
</organism>
<evidence type="ECO:0000256" key="6">
    <source>
        <dbReference type="ARBA" id="ARBA00022692"/>
    </source>
</evidence>
<dbReference type="RefSeq" id="WP_347165603.1">
    <property type="nucleotide sequence ID" value="NZ_JBDNCH010000002.1"/>
</dbReference>
<keyword evidence="7 12" id="KW-0479">Metal-binding</keyword>
<reference evidence="14 15" key="1">
    <citation type="submission" date="2024-05" db="EMBL/GenBank/DDBJ databases">
        <title>Genome sequence of Ponticoccus litoralis KCCM 90028.</title>
        <authorList>
            <person name="Kim J.M."/>
            <person name="Lee J.K."/>
            <person name="Choi B.J."/>
            <person name="Bayburt H."/>
            <person name="Baek J.H."/>
            <person name="Jeon C.O."/>
        </authorList>
    </citation>
    <scope>NUCLEOTIDE SEQUENCE [LARGE SCALE GENOMIC DNA]</scope>
    <source>
        <strain evidence="14 15">KCCM 90028</strain>
    </source>
</reference>
<evidence type="ECO:0000256" key="1">
    <source>
        <dbReference type="ARBA" id="ARBA00004050"/>
    </source>
</evidence>
<dbReference type="Gene3D" id="1.20.1300.10">
    <property type="entry name" value="Fumarate reductase/succinate dehydrogenase, transmembrane subunit"/>
    <property type="match status" value="1"/>
</dbReference>
<evidence type="ECO:0000256" key="8">
    <source>
        <dbReference type="ARBA" id="ARBA00022989"/>
    </source>
</evidence>
<evidence type="ECO:0000313" key="15">
    <source>
        <dbReference type="Proteomes" id="UP001428774"/>
    </source>
</evidence>
<feature type="binding site" description="axial binding residue" evidence="12">
    <location>
        <position position="86"/>
    </location>
    <ligand>
        <name>heme</name>
        <dbReference type="ChEBI" id="CHEBI:30413"/>
        <note>ligand shared with second transmembrane subunit</note>
    </ligand>
    <ligandPart>
        <name>Fe</name>
        <dbReference type="ChEBI" id="CHEBI:18248"/>
    </ligandPart>
</feature>